<evidence type="ECO:0000256" key="3">
    <source>
        <dbReference type="PROSITE-ProRule" id="PRU00339"/>
    </source>
</evidence>
<keyword evidence="2 3" id="KW-0802">TPR repeat</keyword>
<dbReference type="SUPFAM" id="SSF48452">
    <property type="entry name" value="TPR-like"/>
    <property type="match status" value="1"/>
</dbReference>
<dbReference type="InterPro" id="IPR019734">
    <property type="entry name" value="TPR_rpt"/>
</dbReference>
<feature type="repeat" description="TPR" evidence="3">
    <location>
        <begin position="309"/>
        <end position="342"/>
    </location>
</feature>
<evidence type="ECO:0000256" key="4">
    <source>
        <dbReference type="SAM" id="SignalP"/>
    </source>
</evidence>
<accession>A0A328WUA2</accession>
<evidence type="ECO:0000256" key="1">
    <source>
        <dbReference type="ARBA" id="ARBA00022737"/>
    </source>
</evidence>
<dbReference type="SUPFAM" id="SSF81901">
    <property type="entry name" value="HCP-like"/>
    <property type="match status" value="1"/>
</dbReference>
<dbReference type="OrthoDB" id="1465784at2"/>
<keyword evidence="4" id="KW-0732">Signal</keyword>
<dbReference type="PANTHER" id="PTHR12558">
    <property type="entry name" value="CELL DIVISION CYCLE 16,23,27"/>
    <property type="match status" value="1"/>
</dbReference>
<gene>
    <name evidence="5" type="ORF">B0I10_103183</name>
</gene>
<dbReference type="PROSITE" id="PS50005">
    <property type="entry name" value="TPR"/>
    <property type="match status" value="2"/>
</dbReference>
<keyword evidence="6" id="KW-1185">Reference proteome</keyword>
<evidence type="ECO:0000313" key="5">
    <source>
        <dbReference type="EMBL" id="RAR49762.1"/>
    </source>
</evidence>
<organism evidence="5 6">
    <name type="scientific">Flavobacterium lacus</name>
    <dbReference type="NCBI Taxonomy" id="1353778"/>
    <lineage>
        <taxon>Bacteria</taxon>
        <taxon>Pseudomonadati</taxon>
        <taxon>Bacteroidota</taxon>
        <taxon>Flavobacteriia</taxon>
        <taxon>Flavobacteriales</taxon>
        <taxon>Flavobacteriaceae</taxon>
        <taxon>Flavobacterium</taxon>
    </lineage>
</organism>
<feature type="chain" id="PRO_5016434637" evidence="4">
    <location>
        <begin position="24"/>
        <end position="449"/>
    </location>
</feature>
<proteinExistence type="predicted"/>
<sequence>MIKSKLYSLIFLGILFQSITAFSQVEPEDIALETDEFQVAFYESLREKGIENYDKAVTALQKCLALEPNNPVVHFELGKNYLYQKDYKNANDSFEKATQLDPKNRWCWVGLYDVSYATRDYKNAIVIMKKLIEFKKEYKEDLVSLYMFTQQYDEALTLIDELTKTVGKTEIREQFRSQIMSTTRYQGQETEKLLQAIKNNPKVEDNYVALIYLYSEKDEEEKALEIAKMLEKEIPNSDWAQVSLFKFNIDKNDGKNAASAMHKILKSPKIDRKIKHRVFNEFLIFTKNNPSFSSDLESAITYFNDDREVKVAKEVGKFYQQKSDWANAVKYYEMYAKSNPDDIENVLLLFNAYAENNQFEILAQKAEEKIDLYPLQPDFYYYAGLAYNQLMNFKKAKDLLESGVDYIVDNKTLEANFYIQLGEAYNGLGDNKKKETYFIKAEKLIKGIN</sequence>
<dbReference type="Pfam" id="PF13181">
    <property type="entry name" value="TPR_8"/>
    <property type="match status" value="1"/>
</dbReference>
<dbReference type="Gene3D" id="1.25.40.10">
    <property type="entry name" value="Tetratricopeptide repeat domain"/>
    <property type="match status" value="3"/>
</dbReference>
<keyword evidence="1" id="KW-0677">Repeat</keyword>
<dbReference type="Proteomes" id="UP000249518">
    <property type="component" value="Unassembled WGS sequence"/>
</dbReference>
<dbReference type="InterPro" id="IPR013105">
    <property type="entry name" value="TPR_2"/>
</dbReference>
<dbReference type="EMBL" id="QLSV01000003">
    <property type="protein sequence ID" value="RAR49762.1"/>
    <property type="molecule type" value="Genomic_DNA"/>
</dbReference>
<dbReference type="AlphaFoldDB" id="A0A328WUA2"/>
<dbReference type="InterPro" id="IPR011990">
    <property type="entry name" value="TPR-like_helical_dom_sf"/>
</dbReference>
<name>A0A328WUA2_9FLAO</name>
<comment type="caution">
    <text evidence="5">The sequence shown here is derived from an EMBL/GenBank/DDBJ whole genome shotgun (WGS) entry which is preliminary data.</text>
</comment>
<feature type="repeat" description="TPR" evidence="3">
    <location>
        <begin position="71"/>
        <end position="104"/>
    </location>
</feature>
<dbReference type="RefSeq" id="WP_112085202.1">
    <property type="nucleotide sequence ID" value="NZ_QLSV01000003.1"/>
</dbReference>
<feature type="signal peptide" evidence="4">
    <location>
        <begin position="1"/>
        <end position="23"/>
    </location>
</feature>
<dbReference type="SMART" id="SM00028">
    <property type="entry name" value="TPR"/>
    <property type="match status" value="5"/>
</dbReference>
<dbReference type="Pfam" id="PF07719">
    <property type="entry name" value="TPR_2"/>
    <property type="match status" value="1"/>
</dbReference>
<protein>
    <submittedName>
        <fullName evidence="5">Tetratricopeptide repeat protein</fullName>
    </submittedName>
</protein>
<reference evidence="5 6" key="1">
    <citation type="submission" date="2018-06" db="EMBL/GenBank/DDBJ databases">
        <title>Genomic Encyclopedia of Type Strains, Phase III (KMG-III): the genomes of soil and plant-associated and newly described type strains.</title>
        <authorList>
            <person name="Whitman W."/>
        </authorList>
    </citation>
    <scope>NUCLEOTIDE SEQUENCE [LARGE SCALE GENOMIC DNA]</scope>
    <source>
        <strain evidence="5 6">CGMCC 1.12504</strain>
    </source>
</reference>
<dbReference type="PANTHER" id="PTHR12558:SF13">
    <property type="entry name" value="CELL DIVISION CYCLE PROTEIN 27 HOMOLOG"/>
    <property type="match status" value="1"/>
</dbReference>
<evidence type="ECO:0000313" key="6">
    <source>
        <dbReference type="Proteomes" id="UP000249518"/>
    </source>
</evidence>
<evidence type="ECO:0000256" key="2">
    <source>
        <dbReference type="ARBA" id="ARBA00022803"/>
    </source>
</evidence>